<dbReference type="EMBL" id="QFOT01000046">
    <property type="protein sequence ID" value="PZP55898.1"/>
    <property type="molecule type" value="Genomic_DNA"/>
</dbReference>
<gene>
    <name evidence="1" type="ORF">DI586_05455</name>
</gene>
<evidence type="ECO:0000313" key="1">
    <source>
        <dbReference type="EMBL" id="PZP55898.1"/>
    </source>
</evidence>
<dbReference type="Proteomes" id="UP000249739">
    <property type="component" value="Unassembled WGS sequence"/>
</dbReference>
<organism evidence="1 2">
    <name type="scientific">Micavibrio aeruginosavorus</name>
    <dbReference type="NCBI Taxonomy" id="349221"/>
    <lineage>
        <taxon>Bacteria</taxon>
        <taxon>Pseudomonadati</taxon>
        <taxon>Bdellovibrionota</taxon>
        <taxon>Bdellovibrionia</taxon>
        <taxon>Bdellovibrionales</taxon>
        <taxon>Pseudobdellovibrionaceae</taxon>
        <taxon>Micavibrio</taxon>
    </lineage>
</organism>
<dbReference type="AlphaFoldDB" id="A0A2W5FL52"/>
<proteinExistence type="predicted"/>
<evidence type="ECO:0000313" key="2">
    <source>
        <dbReference type="Proteomes" id="UP000249739"/>
    </source>
</evidence>
<comment type="caution">
    <text evidence="1">The sequence shown here is derived from an EMBL/GenBank/DDBJ whole genome shotgun (WGS) entry which is preliminary data.</text>
</comment>
<protein>
    <submittedName>
        <fullName evidence="1">Uncharacterized protein</fullName>
    </submittedName>
</protein>
<accession>A0A2W5FL52</accession>
<sequence length="131" mass="14391">MNTMAPASDFTIVAQPVKFTFENPHFPIDDKVDNLIGKISASASACLVNMHLEDFTRDLTRESLKASPGDVLKITQAVSARTEKALGDPDLHSSFKELWSAWKTQGFPYRLDRIPVRQAASFAAMPATLAP</sequence>
<reference evidence="1 2" key="1">
    <citation type="submission" date="2017-08" db="EMBL/GenBank/DDBJ databases">
        <title>Infants hospitalized years apart are colonized by the same room-sourced microbial strains.</title>
        <authorList>
            <person name="Brooks B."/>
            <person name="Olm M.R."/>
            <person name="Firek B.A."/>
            <person name="Baker R."/>
            <person name="Thomas B.C."/>
            <person name="Morowitz M.J."/>
            <person name="Banfield J.F."/>
        </authorList>
    </citation>
    <scope>NUCLEOTIDE SEQUENCE [LARGE SCALE GENOMIC DNA]</scope>
    <source>
        <strain evidence="1">S2_006_000_R2_64</strain>
    </source>
</reference>
<name>A0A2W5FL52_9BACT</name>